<dbReference type="SUPFAM" id="SSF51126">
    <property type="entry name" value="Pectin lyase-like"/>
    <property type="match status" value="1"/>
</dbReference>
<accession>A0ABT1QTY6</accession>
<comment type="caution">
    <text evidence="2">The sequence shown here is derived from an EMBL/GenBank/DDBJ whole genome shotgun (WGS) entry which is preliminary data.</text>
</comment>
<sequence length="586" mass="61892">MMRVNKLKLSALGGALAAALIAAPTVNAAVRFSEATDGLYSDAVRNRGWVVDFIPRSTGGGTLYLYGAAYDEAGKQIWLTTNFEIGEFQYKKTDVPFAMTAGGRFGENWPNPIDIKLSGKMDVELMSCGELKIAIRPDAATGLPNSSQTLIASADFSASLGNDAINQKCVQKRKFTACPAGSTLVADRTCQLTGTIATNMTLTNETTWVLKGLVKVGADNSNKVKLTIEPGTLITGSGQAADYLYVEPGSQIFAQGTPGAPIIFTSPADGTGSTTPAPGDWGGIVVSGNAPNNKCLAAPFDCRSEFDPNLRYGGDKPRESSGVIQYVQSRYAGYIFQTGREVNSFTFQSVGDGTVVDHIQAYRGKDDGIEFFGGNVNVKHAVITEAGDDGLDWDEGYSGNIQYVLLQHGTGLGEDNGIEASNQNANQDATPRATPTVSNLTLLGNGNGGYGVYFKEGTGGRIKNSLFAGFKKGCLYLTNGPTFAAAGTPAALTGTLTMDHNLVSCDALNFAQAADAPWTAEQFYNAQAGNKTGNALLQGFLPQNGSPLLDGGLAPTANWFQPGEYIGAFRNAGDDWTLGWTHNVKR</sequence>
<evidence type="ECO:0000256" key="1">
    <source>
        <dbReference type="SAM" id="SignalP"/>
    </source>
</evidence>
<name>A0ABT1QTY6_9GAMM</name>
<dbReference type="Proteomes" id="UP001165498">
    <property type="component" value="Unassembled WGS sequence"/>
</dbReference>
<feature type="signal peptide" evidence="1">
    <location>
        <begin position="1"/>
        <end position="28"/>
    </location>
</feature>
<gene>
    <name evidence="2" type="ORF">NM961_13570</name>
</gene>
<evidence type="ECO:0000313" key="2">
    <source>
        <dbReference type="EMBL" id="MCQ4165744.1"/>
    </source>
</evidence>
<dbReference type="EMBL" id="JANFQO010000012">
    <property type="protein sequence ID" value="MCQ4165744.1"/>
    <property type="molecule type" value="Genomic_DNA"/>
</dbReference>
<proteinExistence type="predicted"/>
<reference evidence="2" key="1">
    <citation type="submission" date="2022-07" db="EMBL/GenBank/DDBJ databases">
        <title>Tahibacter sp., a new gammaproteobacterium isolated from the silt sample collected at pig farm.</title>
        <authorList>
            <person name="Chen H."/>
        </authorList>
    </citation>
    <scope>NUCLEOTIDE SEQUENCE</scope>
    <source>
        <strain evidence="2">P2K</strain>
    </source>
</reference>
<keyword evidence="1" id="KW-0732">Signal</keyword>
<dbReference type="PANTHER" id="PTHR41339">
    <property type="entry name" value="LIPL48"/>
    <property type="match status" value="1"/>
</dbReference>
<dbReference type="InterPro" id="IPR011050">
    <property type="entry name" value="Pectin_lyase_fold/virulence"/>
</dbReference>
<protein>
    <recommendedName>
        <fullName evidence="4">Parallel beta helix pectate lyase-like protein</fullName>
    </recommendedName>
</protein>
<keyword evidence="3" id="KW-1185">Reference proteome</keyword>
<organism evidence="2 3">
    <name type="scientific">Tahibacter harae</name>
    <dbReference type="NCBI Taxonomy" id="2963937"/>
    <lineage>
        <taxon>Bacteria</taxon>
        <taxon>Pseudomonadati</taxon>
        <taxon>Pseudomonadota</taxon>
        <taxon>Gammaproteobacteria</taxon>
        <taxon>Lysobacterales</taxon>
        <taxon>Rhodanobacteraceae</taxon>
        <taxon>Tahibacter</taxon>
    </lineage>
</organism>
<dbReference type="RefSeq" id="WP_255914935.1">
    <property type="nucleotide sequence ID" value="NZ_JANFQO010000012.1"/>
</dbReference>
<dbReference type="PANTHER" id="PTHR41339:SF1">
    <property type="entry name" value="SECRETED PROTEIN"/>
    <property type="match status" value="1"/>
</dbReference>
<evidence type="ECO:0008006" key="4">
    <source>
        <dbReference type="Google" id="ProtNLM"/>
    </source>
</evidence>
<evidence type="ECO:0000313" key="3">
    <source>
        <dbReference type="Proteomes" id="UP001165498"/>
    </source>
</evidence>
<feature type="chain" id="PRO_5046939694" description="Parallel beta helix pectate lyase-like protein" evidence="1">
    <location>
        <begin position="29"/>
        <end position="586"/>
    </location>
</feature>